<dbReference type="SUPFAM" id="SSF103473">
    <property type="entry name" value="MFS general substrate transporter"/>
    <property type="match status" value="1"/>
</dbReference>
<comment type="caution">
    <text evidence="8">The sequence shown here is derived from an EMBL/GenBank/DDBJ whole genome shotgun (WGS) entry which is preliminary data.</text>
</comment>
<dbReference type="Gene3D" id="1.20.1250.20">
    <property type="entry name" value="MFS general substrate transporter like domains"/>
    <property type="match status" value="1"/>
</dbReference>
<name>A0A427Y1Y3_9TREE</name>
<accession>A0A427Y1Y3</accession>
<feature type="transmembrane region" description="Helical" evidence="6">
    <location>
        <begin position="366"/>
        <end position="383"/>
    </location>
</feature>
<gene>
    <name evidence="8" type="ORF">EHS24_006684</name>
</gene>
<dbReference type="AlphaFoldDB" id="A0A427Y1Y3"/>
<evidence type="ECO:0000256" key="4">
    <source>
        <dbReference type="ARBA" id="ARBA00022989"/>
    </source>
</evidence>
<evidence type="ECO:0000256" key="2">
    <source>
        <dbReference type="ARBA" id="ARBA00010992"/>
    </source>
</evidence>
<dbReference type="GO" id="GO:0005351">
    <property type="term" value="F:carbohydrate:proton symporter activity"/>
    <property type="evidence" value="ECO:0007669"/>
    <property type="project" value="TreeGrafter"/>
</dbReference>
<keyword evidence="3 6" id="KW-0812">Transmembrane</keyword>
<dbReference type="PROSITE" id="PS00216">
    <property type="entry name" value="SUGAR_TRANSPORT_1"/>
    <property type="match status" value="1"/>
</dbReference>
<organism evidence="8 9">
    <name type="scientific">Apiotrichum porosum</name>
    <dbReference type="NCBI Taxonomy" id="105984"/>
    <lineage>
        <taxon>Eukaryota</taxon>
        <taxon>Fungi</taxon>
        <taxon>Dikarya</taxon>
        <taxon>Basidiomycota</taxon>
        <taxon>Agaricomycotina</taxon>
        <taxon>Tremellomycetes</taxon>
        <taxon>Trichosporonales</taxon>
        <taxon>Trichosporonaceae</taxon>
        <taxon>Apiotrichum</taxon>
    </lineage>
</organism>
<evidence type="ECO:0000256" key="3">
    <source>
        <dbReference type="ARBA" id="ARBA00022692"/>
    </source>
</evidence>
<feature type="transmembrane region" description="Helical" evidence="6">
    <location>
        <begin position="178"/>
        <end position="199"/>
    </location>
</feature>
<proteinExistence type="inferred from homology"/>
<keyword evidence="9" id="KW-1185">Reference proteome</keyword>
<sequence length="525" mass="58119">MPDDITLEKPQDDQVEKNPKDHVVLRSSADEVGPWRALSKYKRVVALMMLAAFSASLDGYQINLNGSIVANKGFIALMAPVGSTVIEAKWVSAWGGIQSAGQCIGQMFIAIVSERLGRRVALGAFWIMMIISVAIESSAKHPVDWLIAKLFAGIGVGAMQGTLPMYISEHSPTQIRGLLINAYSFWFVVGQLLAPTALLRLNVTHPYDWRVAVYTQWGMIGLMGIIFVFLPESPWWLVSKGKLDAAEKIMNRYRGHIEGFNVKQEVEIMAATVDEERQQAVERGRIGHLAVFKGTNLKRFIIALWPKFMQGFVGLTLFNTYATYFFQLAGNTNPFRVTVILACVQLISVLCVCALTDTVGRRPLTVYPYMVTTLSMWAFGAIGTQNYKSKALGSLLIFFGCLATFTTTAASAIGYAYLAEIPTQDLRARSNAWGQVVVNAFGVMLNFTVPIMLKGAPNWGVKTGFFFGCTGTIVCTIGWFILPEVARRTPAEIDEMFEAGISPRQFAKYETEIERELKVQEGHQV</sequence>
<keyword evidence="4 6" id="KW-1133">Transmembrane helix</keyword>
<evidence type="ECO:0000313" key="9">
    <source>
        <dbReference type="Proteomes" id="UP000279236"/>
    </source>
</evidence>
<feature type="transmembrane region" description="Helical" evidence="6">
    <location>
        <begin position="335"/>
        <end position="354"/>
    </location>
</feature>
<comment type="subcellular location">
    <subcellularLocation>
        <location evidence="1">Membrane</location>
        <topology evidence="1">Multi-pass membrane protein</topology>
    </subcellularLocation>
</comment>
<feature type="domain" description="Major facilitator superfamily (MFS) profile" evidence="7">
    <location>
        <begin position="47"/>
        <end position="486"/>
    </location>
</feature>
<feature type="transmembrane region" description="Helical" evidence="6">
    <location>
        <begin position="147"/>
        <end position="166"/>
    </location>
</feature>
<dbReference type="InterPro" id="IPR005828">
    <property type="entry name" value="MFS_sugar_transport-like"/>
</dbReference>
<dbReference type="InterPro" id="IPR050360">
    <property type="entry name" value="MFS_Sugar_Transporters"/>
</dbReference>
<dbReference type="GO" id="GO:0016020">
    <property type="term" value="C:membrane"/>
    <property type="evidence" value="ECO:0007669"/>
    <property type="project" value="UniProtKB-SubCell"/>
</dbReference>
<evidence type="ECO:0000256" key="6">
    <source>
        <dbReference type="SAM" id="Phobius"/>
    </source>
</evidence>
<dbReference type="InterPro" id="IPR036259">
    <property type="entry name" value="MFS_trans_sf"/>
</dbReference>
<dbReference type="OrthoDB" id="6612291at2759"/>
<dbReference type="InterPro" id="IPR005829">
    <property type="entry name" value="Sugar_transporter_CS"/>
</dbReference>
<dbReference type="GeneID" id="39591227"/>
<dbReference type="PROSITE" id="PS00217">
    <property type="entry name" value="SUGAR_TRANSPORT_2"/>
    <property type="match status" value="1"/>
</dbReference>
<evidence type="ECO:0000256" key="5">
    <source>
        <dbReference type="ARBA" id="ARBA00023136"/>
    </source>
</evidence>
<evidence type="ECO:0000313" key="8">
    <source>
        <dbReference type="EMBL" id="RSH85091.1"/>
    </source>
</evidence>
<feature type="transmembrane region" description="Helical" evidence="6">
    <location>
        <begin position="395"/>
        <end position="418"/>
    </location>
</feature>
<feature type="transmembrane region" description="Helical" evidence="6">
    <location>
        <begin position="465"/>
        <end position="482"/>
    </location>
</feature>
<feature type="transmembrane region" description="Helical" evidence="6">
    <location>
        <begin position="430"/>
        <end position="453"/>
    </location>
</feature>
<feature type="transmembrane region" description="Helical" evidence="6">
    <location>
        <begin position="308"/>
        <end position="329"/>
    </location>
</feature>
<dbReference type="EMBL" id="RSCE01000003">
    <property type="protein sequence ID" value="RSH85091.1"/>
    <property type="molecule type" value="Genomic_DNA"/>
</dbReference>
<evidence type="ECO:0000256" key="1">
    <source>
        <dbReference type="ARBA" id="ARBA00004141"/>
    </source>
</evidence>
<dbReference type="Pfam" id="PF00083">
    <property type="entry name" value="Sugar_tr"/>
    <property type="match status" value="1"/>
</dbReference>
<keyword evidence="5 6" id="KW-0472">Membrane</keyword>
<dbReference type="PANTHER" id="PTHR48022">
    <property type="entry name" value="PLASTIDIC GLUCOSE TRANSPORTER 4"/>
    <property type="match status" value="1"/>
</dbReference>
<feature type="transmembrane region" description="Helical" evidence="6">
    <location>
        <begin position="116"/>
        <end position="135"/>
    </location>
</feature>
<dbReference type="InterPro" id="IPR020846">
    <property type="entry name" value="MFS_dom"/>
</dbReference>
<dbReference type="Proteomes" id="UP000279236">
    <property type="component" value="Unassembled WGS sequence"/>
</dbReference>
<dbReference type="PROSITE" id="PS50850">
    <property type="entry name" value="MFS"/>
    <property type="match status" value="1"/>
</dbReference>
<comment type="similarity">
    <text evidence="2">Belongs to the major facilitator superfamily. Sugar transporter (TC 2.A.1.1) family.</text>
</comment>
<reference evidence="8 9" key="1">
    <citation type="submission" date="2018-11" db="EMBL/GenBank/DDBJ databases">
        <title>Genome sequence of Apiotrichum porosum DSM 27194.</title>
        <authorList>
            <person name="Aliyu H."/>
            <person name="Gorte O."/>
            <person name="Ochsenreither K."/>
        </authorList>
    </citation>
    <scope>NUCLEOTIDE SEQUENCE [LARGE SCALE GENOMIC DNA]</scope>
    <source>
        <strain evidence="8 9">DSM 27194</strain>
    </source>
</reference>
<protein>
    <recommendedName>
        <fullName evidence="7">Major facilitator superfamily (MFS) profile domain-containing protein</fullName>
    </recommendedName>
</protein>
<dbReference type="PANTHER" id="PTHR48022:SF2">
    <property type="entry name" value="PLASTIDIC GLUCOSE TRANSPORTER 4"/>
    <property type="match status" value="1"/>
</dbReference>
<feature type="transmembrane region" description="Helical" evidence="6">
    <location>
        <begin position="211"/>
        <end position="230"/>
    </location>
</feature>
<dbReference type="RefSeq" id="XP_028478539.1">
    <property type="nucleotide sequence ID" value="XM_028622087.1"/>
</dbReference>
<evidence type="ECO:0000259" key="7">
    <source>
        <dbReference type="PROSITE" id="PS50850"/>
    </source>
</evidence>